<feature type="transmembrane region" description="Helical" evidence="2">
    <location>
        <begin position="602"/>
        <end position="626"/>
    </location>
</feature>
<gene>
    <name evidence="4" type="ORF">HII31_10895</name>
</gene>
<accession>A0A8H6RB88</accession>
<feature type="transmembrane region" description="Helical" evidence="2">
    <location>
        <begin position="109"/>
        <end position="133"/>
    </location>
</feature>
<dbReference type="Proteomes" id="UP000660729">
    <property type="component" value="Unassembled WGS sequence"/>
</dbReference>
<reference evidence="4" key="1">
    <citation type="submission" date="2020-04" db="EMBL/GenBank/DDBJ databases">
        <title>Draft genome resource of the tomato pathogen Pseudocercospora fuligena.</title>
        <authorList>
            <person name="Zaccaron A."/>
        </authorList>
    </citation>
    <scope>NUCLEOTIDE SEQUENCE</scope>
    <source>
        <strain evidence="4">PF001</strain>
    </source>
</reference>
<keyword evidence="5" id="KW-1185">Reference proteome</keyword>
<dbReference type="Pfam" id="PF20163">
    <property type="entry name" value="DUF6536"/>
    <property type="match status" value="1"/>
</dbReference>
<name>A0A8H6RB88_9PEZI</name>
<organism evidence="4 5">
    <name type="scientific">Pseudocercospora fuligena</name>
    <dbReference type="NCBI Taxonomy" id="685502"/>
    <lineage>
        <taxon>Eukaryota</taxon>
        <taxon>Fungi</taxon>
        <taxon>Dikarya</taxon>
        <taxon>Ascomycota</taxon>
        <taxon>Pezizomycotina</taxon>
        <taxon>Dothideomycetes</taxon>
        <taxon>Dothideomycetidae</taxon>
        <taxon>Mycosphaerellales</taxon>
        <taxon>Mycosphaerellaceae</taxon>
        <taxon>Pseudocercospora</taxon>
    </lineage>
</organism>
<dbReference type="EMBL" id="JABCIY010000222">
    <property type="protein sequence ID" value="KAF7187759.1"/>
    <property type="molecule type" value="Genomic_DNA"/>
</dbReference>
<feature type="transmembrane region" description="Helical" evidence="2">
    <location>
        <begin position="221"/>
        <end position="245"/>
    </location>
</feature>
<dbReference type="PANTHER" id="PTHR35395:SF1">
    <property type="entry name" value="DUF6536 DOMAIN-CONTAINING PROTEIN"/>
    <property type="match status" value="1"/>
</dbReference>
<feature type="transmembrane region" description="Helical" evidence="2">
    <location>
        <begin position="546"/>
        <end position="568"/>
    </location>
</feature>
<dbReference type="AlphaFoldDB" id="A0A8H6RB88"/>
<evidence type="ECO:0000256" key="1">
    <source>
        <dbReference type="SAM" id="MobiDB-lite"/>
    </source>
</evidence>
<dbReference type="PANTHER" id="PTHR35395">
    <property type="entry name" value="DUF6536 DOMAIN-CONTAINING PROTEIN"/>
    <property type="match status" value="1"/>
</dbReference>
<feature type="transmembrane region" description="Helical" evidence="2">
    <location>
        <begin position="660"/>
        <end position="681"/>
    </location>
</feature>
<feature type="domain" description="DUF6536" evidence="3">
    <location>
        <begin position="106"/>
        <end position="260"/>
    </location>
</feature>
<evidence type="ECO:0000259" key="3">
    <source>
        <dbReference type="Pfam" id="PF20163"/>
    </source>
</evidence>
<dbReference type="InterPro" id="IPR046623">
    <property type="entry name" value="DUF6536"/>
</dbReference>
<feature type="compositionally biased region" description="Polar residues" evidence="1">
    <location>
        <begin position="26"/>
        <end position="45"/>
    </location>
</feature>
<protein>
    <recommendedName>
        <fullName evidence="3">DUF6536 domain-containing protein</fullName>
    </recommendedName>
</protein>
<proteinExistence type="predicted"/>
<keyword evidence="2" id="KW-1133">Transmembrane helix</keyword>
<feature type="transmembrane region" description="Helical" evidence="2">
    <location>
        <begin position="399"/>
        <end position="420"/>
    </location>
</feature>
<evidence type="ECO:0000256" key="2">
    <source>
        <dbReference type="SAM" id="Phobius"/>
    </source>
</evidence>
<sequence length="807" mass="90502">MDRHRGRLHSNLSDELSVSRPHFADSVTTSDDFNSKTASSNRQQPEPTPPRIAGTESCANSTDRESNCDERNINRNDQYQNVRTELLELYSQRRVSRKRRRMRQGWRHGLKWATISTCIILFVNALRTIVAAICLHGKSDGGVVPLYTGTRKAVSVRATSVHLLINALSALLFSGANYSMQCLAAPTRSELDRAHRRHRRLDVGVPSARNLFGGISWKRSIVWIILLLSSLPIHTFYNAVIFATLNDNSFDVWLVNESFFGQNVTSNELHTWALHAELQHISPYTYEPSDAQTCVREVQHVHATFAKSTSDRPEQIQRLEVQECEDAYKVEDAILFSDRSTLVLVTSEKGPYGNRSLISFASDGNFTRSSPFHDGRFRGHQVDYCLSQITKRSTLQFCFQLAGLVITCNLTIALAMLWLLHGLNAEPLITVGDALTSFLDERDGELSSLNNSTPIKSKAKCYRRATHTAISHTRWIIGLALIVFCFLTAGAFAGTGLWYDFNGNLAFGLDDLSAGSFGSYYQIVAYAFQGGSWPPGLLASVLAANLPQLLCSLFYFVYDGLLSTLLLAREWNRFYLRRRTLRVSDPKGQQRSTFYLEVPFRYGIPLVLCSVALHWFVSQSIFVIFITTWNSSGEKVDIYSDIEAVTTSTTGSPRLFFSRLGLLLAAILSFLMIVALVWFGYTKLPGGMPIVGSNSRLIAAACHRPDDDEDAAYLPISWGELVHDNGKGPGHCCFTSKEVQAPPWVRENTNASKSKHQPEGWMLRKCRSVFESFSHLTKSTPGLGNIVRRRAQKREMEQQAVWLYAGT</sequence>
<comment type="caution">
    <text evidence="4">The sequence shown here is derived from an EMBL/GenBank/DDBJ whole genome shotgun (WGS) entry which is preliminary data.</text>
</comment>
<evidence type="ECO:0000313" key="4">
    <source>
        <dbReference type="EMBL" id="KAF7187759.1"/>
    </source>
</evidence>
<keyword evidence="2" id="KW-0812">Transmembrane</keyword>
<feature type="region of interest" description="Disordered" evidence="1">
    <location>
        <begin position="1"/>
        <end position="75"/>
    </location>
</feature>
<feature type="transmembrane region" description="Helical" evidence="2">
    <location>
        <begin position="475"/>
        <end position="499"/>
    </location>
</feature>
<dbReference type="OrthoDB" id="5429634at2759"/>
<feature type="compositionally biased region" description="Basic and acidic residues" evidence="1">
    <location>
        <begin position="62"/>
        <end position="74"/>
    </location>
</feature>
<keyword evidence="2" id="KW-0472">Membrane</keyword>
<evidence type="ECO:0000313" key="5">
    <source>
        <dbReference type="Proteomes" id="UP000660729"/>
    </source>
</evidence>